<reference evidence="2" key="1">
    <citation type="journal article" date="2021" name="Proc. Natl. Acad. Sci. U.S.A.">
        <title>A Catalog of Tens of Thousands of Viruses from Human Metagenomes Reveals Hidden Associations with Chronic Diseases.</title>
        <authorList>
            <person name="Tisza M.J."/>
            <person name="Buck C.B."/>
        </authorList>
    </citation>
    <scope>NUCLEOTIDE SEQUENCE</scope>
    <source>
        <strain evidence="2">CtUS21</strain>
    </source>
</reference>
<evidence type="ECO:0000313" key="2">
    <source>
        <dbReference type="EMBL" id="DAD84412.1"/>
    </source>
</evidence>
<organism evidence="2">
    <name type="scientific">Podoviridae sp. ctUS21</name>
    <dbReference type="NCBI Taxonomy" id="2826557"/>
    <lineage>
        <taxon>Viruses</taxon>
        <taxon>Duplodnaviria</taxon>
        <taxon>Heunggongvirae</taxon>
        <taxon>Uroviricota</taxon>
        <taxon>Caudoviricetes</taxon>
    </lineage>
</organism>
<feature type="transmembrane region" description="Helical" evidence="1">
    <location>
        <begin position="19"/>
        <end position="41"/>
    </location>
</feature>
<keyword evidence="1" id="KW-0812">Transmembrane</keyword>
<protein>
    <submittedName>
        <fullName evidence="2">Uncharacterized protein</fullName>
    </submittedName>
</protein>
<evidence type="ECO:0000256" key="1">
    <source>
        <dbReference type="SAM" id="Phobius"/>
    </source>
</evidence>
<keyword evidence="1" id="KW-0472">Membrane</keyword>
<keyword evidence="1" id="KW-1133">Transmembrane helix</keyword>
<sequence length="44" mass="4906">MACAILSLMYGRDTRPAQILNTLVSVLWVVLLLNGLCDLVFNVR</sequence>
<accession>A0A8S5MQB5</accession>
<proteinExistence type="predicted"/>
<name>A0A8S5MQB5_9CAUD</name>
<dbReference type="EMBL" id="BK014959">
    <property type="protein sequence ID" value="DAD84412.1"/>
    <property type="molecule type" value="Genomic_DNA"/>
</dbReference>